<dbReference type="NCBIfam" id="NF009498">
    <property type="entry name" value="PRK12858.1"/>
    <property type="match status" value="1"/>
</dbReference>
<evidence type="ECO:0000256" key="1">
    <source>
        <dbReference type="ARBA" id="ARBA00008679"/>
    </source>
</evidence>
<dbReference type="GO" id="GO:0009025">
    <property type="term" value="F:tagatose-bisphosphate aldolase activity"/>
    <property type="evidence" value="ECO:0007669"/>
    <property type="project" value="UniProtKB-EC"/>
</dbReference>
<dbReference type="SMART" id="SM01133">
    <property type="entry name" value="DeoC"/>
    <property type="match status" value="1"/>
</dbReference>
<dbReference type="GO" id="GO:1902777">
    <property type="term" value="P:6-sulfoquinovose(1-) catabolic process"/>
    <property type="evidence" value="ECO:0007669"/>
    <property type="project" value="TreeGrafter"/>
</dbReference>
<reference evidence="4" key="1">
    <citation type="submission" date="2015-08" db="EMBL/GenBank/DDBJ databases">
        <title>Draft Genome Sequence of a Heterotrophic Facultative Anaerobic Bacterium Ardenticatena maritima Strain 110S.</title>
        <authorList>
            <person name="Kawaichi S."/>
            <person name="Yoshida T."/>
            <person name="Sako Y."/>
            <person name="Nakamura R."/>
        </authorList>
    </citation>
    <scope>NUCLEOTIDE SEQUENCE [LARGE SCALE GENOMIC DNA]</scope>
    <source>
        <strain evidence="4">110S</strain>
    </source>
</reference>
<comment type="caution">
    <text evidence="3">The sequence shown here is derived from an EMBL/GenBank/DDBJ whole genome shotgun (WGS) entry which is preliminary data.</text>
</comment>
<accession>A0A0M8KBV0</accession>
<keyword evidence="2 3" id="KW-0456">Lyase</keyword>
<keyword evidence="4" id="KW-1185">Reference proteome</keyword>
<dbReference type="PANTHER" id="PTHR39340">
    <property type="entry name" value="SULFOFRUCTOSEPHOSPHATE ALDOLASE"/>
    <property type="match status" value="1"/>
</dbReference>
<proteinExistence type="inferred from homology"/>
<dbReference type="Pfam" id="PF01791">
    <property type="entry name" value="DeoC"/>
    <property type="match status" value="1"/>
</dbReference>
<protein>
    <submittedName>
        <fullName evidence="3">Tagatose 1,6-diphosphate aldolase</fullName>
        <ecNumber evidence="3">4.1.2.40</ecNumber>
    </submittedName>
</protein>
<evidence type="ECO:0000313" key="4">
    <source>
        <dbReference type="Proteomes" id="UP000037784"/>
    </source>
</evidence>
<dbReference type="EC" id="4.1.2.40" evidence="3"/>
<dbReference type="InterPro" id="IPR002915">
    <property type="entry name" value="DeoC/FbaB/LacD_aldolase"/>
</dbReference>
<sequence length="336" mass="36947">MGTLNLGKIRALSQLSTPQGIFTMTAYDHRGSLVKSLGKALGRDVSFEEVVFFKSELTRVLAPLSSAVLIDPEYGAGQVVANRTLPGQCGLLVTYEETGYTEGDKGGRVTTLLPDWNVCKIRLMGAQGVKVLLYYHPDAPNAAQQEELVVKVAEECTRWELPLFLEPICYPLDPNVKKSDPGFAAERPDIVIESARRLVPLGVDVLKAEFPTDAAHEQDESRMAAYCRRLTESIEAPWVLLSAGVDFETFAEQVRIACQNGASGFLAGRAIWKEGVGLEGQARREFLETTAADRLRRLGQIALAYGRPWQAAYATQLAAFDLPADWYKTYGTPLCE</sequence>
<evidence type="ECO:0000256" key="2">
    <source>
        <dbReference type="ARBA" id="ARBA00023239"/>
    </source>
</evidence>
<dbReference type="AlphaFoldDB" id="A0A0M8KBV0"/>
<dbReference type="PANTHER" id="PTHR39340:SF1">
    <property type="entry name" value="SULFOFRUCTOSEPHOSPHATE ALDOLASE"/>
    <property type="match status" value="1"/>
</dbReference>
<dbReference type="Gene3D" id="3.20.20.70">
    <property type="entry name" value="Aldolase class I"/>
    <property type="match status" value="1"/>
</dbReference>
<dbReference type="SUPFAM" id="SSF51569">
    <property type="entry name" value="Aldolase"/>
    <property type="match status" value="1"/>
</dbReference>
<dbReference type="InterPro" id="IPR013785">
    <property type="entry name" value="Aldolase_TIM"/>
</dbReference>
<dbReference type="InterPro" id="IPR050552">
    <property type="entry name" value="LacD_aldolase"/>
</dbReference>
<dbReference type="EMBL" id="BBZA01000289">
    <property type="protein sequence ID" value="GAP64579.1"/>
    <property type="molecule type" value="Genomic_DNA"/>
</dbReference>
<dbReference type="GO" id="GO:0061595">
    <property type="term" value="F:6-deoxy-6-sulfofructose-1-phosphate aldolase activity"/>
    <property type="evidence" value="ECO:0007669"/>
    <property type="project" value="TreeGrafter"/>
</dbReference>
<dbReference type="Proteomes" id="UP000037784">
    <property type="component" value="Unassembled WGS sequence"/>
</dbReference>
<comment type="similarity">
    <text evidence="1">Belongs to the aldolase LacD family.</text>
</comment>
<name>A0A0M8KBV0_9CHLR</name>
<dbReference type="InParanoid" id="A0A0M8KBV0"/>
<organism evidence="3 4">
    <name type="scientific">Ardenticatena maritima</name>
    <dbReference type="NCBI Taxonomy" id="872965"/>
    <lineage>
        <taxon>Bacteria</taxon>
        <taxon>Bacillati</taxon>
        <taxon>Chloroflexota</taxon>
        <taxon>Ardenticatenia</taxon>
        <taxon>Ardenticatenales</taxon>
        <taxon>Ardenticatenaceae</taxon>
        <taxon>Ardenticatena</taxon>
    </lineage>
</organism>
<dbReference type="RefSeq" id="WP_054494276.1">
    <property type="nucleotide sequence ID" value="NZ_BBZA01000289.1"/>
</dbReference>
<evidence type="ECO:0000313" key="3">
    <source>
        <dbReference type="EMBL" id="GAP64579.1"/>
    </source>
</evidence>
<gene>
    <name evidence="3" type="primary">lacD</name>
    <name evidence="3" type="ORF">ARMA_3002</name>
</gene>
<dbReference type="OrthoDB" id="106309at2"/>